<evidence type="ECO:0000313" key="1">
    <source>
        <dbReference type="EMBL" id="MEX6690667.1"/>
    </source>
</evidence>
<dbReference type="EMBL" id="JAULBC010000010">
    <property type="protein sequence ID" value="MEX6690667.1"/>
    <property type="molecule type" value="Genomic_DNA"/>
</dbReference>
<comment type="caution">
    <text evidence="1">The sequence shown here is derived from an EMBL/GenBank/DDBJ whole genome shotgun (WGS) entry which is preliminary data.</text>
</comment>
<dbReference type="RefSeq" id="WP_369332082.1">
    <property type="nucleotide sequence ID" value="NZ_JAULBC010000010.1"/>
</dbReference>
<protein>
    <recommendedName>
        <fullName evidence="3">Tetratricopeptide repeat protein</fullName>
    </recommendedName>
</protein>
<accession>A0ABV3ZLF6</accession>
<evidence type="ECO:0008006" key="3">
    <source>
        <dbReference type="Google" id="ProtNLM"/>
    </source>
</evidence>
<dbReference type="SUPFAM" id="SSF48452">
    <property type="entry name" value="TPR-like"/>
    <property type="match status" value="1"/>
</dbReference>
<evidence type="ECO:0000313" key="2">
    <source>
        <dbReference type="Proteomes" id="UP001560573"/>
    </source>
</evidence>
<proteinExistence type="predicted"/>
<organism evidence="1 2">
    <name type="scientific">Danxiaibacter flavus</name>
    <dbReference type="NCBI Taxonomy" id="3049108"/>
    <lineage>
        <taxon>Bacteria</taxon>
        <taxon>Pseudomonadati</taxon>
        <taxon>Bacteroidota</taxon>
        <taxon>Chitinophagia</taxon>
        <taxon>Chitinophagales</taxon>
        <taxon>Chitinophagaceae</taxon>
        <taxon>Danxiaibacter</taxon>
    </lineage>
</organism>
<dbReference type="Gene3D" id="1.25.40.10">
    <property type="entry name" value="Tetratricopeptide repeat domain"/>
    <property type="match status" value="1"/>
</dbReference>
<sequence>MTTRKSIANFLFLLCLMGCKDQAAKYPLPPLSSKLNFKAMELGKYLDNEDSCRKALSLLDSATNIDKNNFLAYYNKVAFLCSLREFRKAITAIDNASRIKPEAHDLYLISGILHRKTNDTIVAQQLFLNSLSICDKALDTMNSTNSDYMMLQSNRILLHVMLNDRKKATYLLNKLNQTKIDSATRQQLQQFVNDDRDTTISKILDLKN</sequence>
<reference evidence="1 2" key="1">
    <citation type="submission" date="2023-07" db="EMBL/GenBank/DDBJ databases">
        <authorList>
            <person name="Lian W.-H."/>
        </authorList>
    </citation>
    <scope>NUCLEOTIDE SEQUENCE [LARGE SCALE GENOMIC DNA]</scope>
    <source>
        <strain evidence="1 2">SYSU DXS3180</strain>
    </source>
</reference>
<dbReference type="Proteomes" id="UP001560573">
    <property type="component" value="Unassembled WGS sequence"/>
</dbReference>
<keyword evidence="2" id="KW-1185">Reference proteome</keyword>
<name>A0ABV3ZLF6_9BACT</name>
<dbReference type="InterPro" id="IPR011990">
    <property type="entry name" value="TPR-like_helical_dom_sf"/>
</dbReference>
<gene>
    <name evidence="1" type="ORF">QTN47_24385</name>
</gene>